<dbReference type="Proteomes" id="UP000030744">
    <property type="component" value="Unassembled WGS sequence"/>
</dbReference>
<feature type="region of interest" description="Disordered" evidence="1">
    <location>
        <begin position="53"/>
        <end position="80"/>
    </location>
</feature>
<name>U6KIS5_9EIME</name>
<sequence length="473" mass="53844">MEICISPYLPHLIWLWGKGLSPIQTRKVVFPRLFGSLGRRALSDSELEDKWLDECSDEEEEGWEDEGDEGGGSDEIPAAETGEPVALQTLEELRGLMTLGVETTSCLRVEYRGFMLLLLLTISTQELALYGIHSTPEVEVERQRTLDFIVEKGRRALAELDVCDQSSNAASKAEGMLKILEEFRTPRPGSNAGELAVQAKLSEYRISQCRDSLQQLQHWVQNSLPIPEAVSKRALRIVISTRIAGKSKIMGHMNTKSWVEELQRQHNFFEIIEPRPQGTRLTPRTSFRKEIRRVEKSYTRLARLLAEDVRAALNQQPAELRLKGQHQQGEHRQQQDRQSLQPQHHQLTQQTAVNIAGTGSVLRPAEEPANLGNFVGVMSSHASRYPPHARHRPMRTRMPSWLRPPMRQSTQPPRHDPRQHSPPTHPERWYLPHCPVGIGPPLDPLILLRLCRAISTFHVRRHCPLSTRVVIPK</sequence>
<protein>
    <submittedName>
        <fullName evidence="2">Uncharacterized protein</fullName>
    </submittedName>
</protein>
<feature type="compositionally biased region" description="Acidic residues" evidence="1">
    <location>
        <begin position="54"/>
        <end position="72"/>
    </location>
</feature>
<feature type="compositionally biased region" description="Low complexity" evidence="1">
    <location>
        <begin position="336"/>
        <end position="347"/>
    </location>
</feature>
<accession>U6KIS5</accession>
<feature type="compositionally biased region" description="Basic and acidic residues" evidence="1">
    <location>
        <begin position="413"/>
        <end position="426"/>
    </location>
</feature>
<keyword evidence="3" id="KW-1185">Reference proteome</keyword>
<dbReference type="GeneID" id="60404217"/>
<evidence type="ECO:0000313" key="2">
    <source>
        <dbReference type="EMBL" id="CDJ36182.1"/>
    </source>
</evidence>
<feature type="region of interest" description="Disordered" evidence="1">
    <location>
        <begin position="384"/>
        <end position="426"/>
    </location>
</feature>
<dbReference type="AlphaFoldDB" id="U6KIS5"/>
<feature type="region of interest" description="Disordered" evidence="1">
    <location>
        <begin position="323"/>
        <end position="347"/>
    </location>
</feature>
<gene>
    <name evidence="2" type="ORF">EMH_0067900</name>
</gene>
<evidence type="ECO:0000313" key="3">
    <source>
        <dbReference type="Proteomes" id="UP000030744"/>
    </source>
</evidence>
<organism evidence="2 3">
    <name type="scientific">Eimeria mitis</name>
    <dbReference type="NCBI Taxonomy" id="44415"/>
    <lineage>
        <taxon>Eukaryota</taxon>
        <taxon>Sar</taxon>
        <taxon>Alveolata</taxon>
        <taxon>Apicomplexa</taxon>
        <taxon>Conoidasida</taxon>
        <taxon>Coccidia</taxon>
        <taxon>Eucoccidiorida</taxon>
        <taxon>Eimeriorina</taxon>
        <taxon>Eimeriidae</taxon>
        <taxon>Eimeria</taxon>
    </lineage>
</organism>
<dbReference type="EMBL" id="HG735604">
    <property type="protein sequence ID" value="CDJ36182.1"/>
    <property type="molecule type" value="Genomic_DNA"/>
</dbReference>
<reference evidence="2" key="1">
    <citation type="submission" date="2013-10" db="EMBL/GenBank/DDBJ databases">
        <title>Genomic analysis of the causative agents of coccidiosis in chickens.</title>
        <authorList>
            <person name="Reid A.J."/>
            <person name="Blake D."/>
            <person name="Billington K."/>
            <person name="Browne H."/>
            <person name="Dunn M."/>
            <person name="Hung S."/>
            <person name="Kawahara F."/>
            <person name="Miranda-Saavedra D."/>
            <person name="Mourier T."/>
            <person name="Nagra H."/>
            <person name="Otto T.D."/>
            <person name="Rawlings N."/>
            <person name="Sanchez A."/>
            <person name="Sanders M."/>
            <person name="Subramaniam C."/>
            <person name="Tay Y."/>
            <person name="Dear P."/>
            <person name="Doerig C."/>
            <person name="Gruber A."/>
            <person name="Parkinson J."/>
            <person name="Shirley M."/>
            <person name="Wan K.L."/>
            <person name="Berriman M."/>
            <person name="Tomley F."/>
            <person name="Pain A."/>
        </authorList>
    </citation>
    <scope>NUCLEOTIDE SEQUENCE [LARGE SCALE GENOMIC DNA]</scope>
    <source>
        <strain evidence="2">Houghton</strain>
    </source>
</reference>
<dbReference type="RefSeq" id="XP_037878471.1">
    <property type="nucleotide sequence ID" value="XM_038022617.1"/>
</dbReference>
<proteinExistence type="predicted"/>
<dbReference type="OrthoDB" id="348480at2759"/>
<dbReference type="VEuPathDB" id="ToxoDB:EMH_0067900"/>
<evidence type="ECO:0000256" key="1">
    <source>
        <dbReference type="SAM" id="MobiDB-lite"/>
    </source>
</evidence>
<reference evidence="2" key="2">
    <citation type="submission" date="2013-10" db="EMBL/GenBank/DDBJ databases">
        <authorList>
            <person name="Aslett M."/>
        </authorList>
    </citation>
    <scope>NUCLEOTIDE SEQUENCE [LARGE SCALE GENOMIC DNA]</scope>
    <source>
        <strain evidence="2">Houghton</strain>
    </source>
</reference>